<dbReference type="InterPro" id="IPR014030">
    <property type="entry name" value="Ketoacyl_synth_N"/>
</dbReference>
<dbReference type="GO" id="GO:0033068">
    <property type="term" value="P:macrolide biosynthetic process"/>
    <property type="evidence" value="ECO:0007669"/>
    <property type="project" value="UniProtKB-ARBA"/>
</dbReference>
<name>A0A1S6J722_9ACTN</name>
<evidence type="ECO:0000256" key="8">
    <source>
        <dbReference type="ARBA" id="ARBA00023315"/>
    </source>
</evidence>
<keyword evidence="13" id="KW-1185">Reference proteome</keyword>
<dbReference type="SMART" id="SM00822">
    <property type="entry name" value="PKS_KR"/>
    <property type="match status" value="2"/>
</dbReference>
<evidence type="ECO:0000259" key="10">
    <source>
        <dbReference type="PROSITE" id="PS50075"/>
    </source>
</evidence>
<dbReference type="Pfam" id="PF08990">
    <property type="entry name" value="Docking"/>
    <property type="match status" value="1"/>
</dbReference>
<dbReference type="KEGG" id="spac:B1H29_11775"/>
<dbReference type="Gene3D" id="3.30.70.3290">
    <property type="match status" value="3"/>
</dbReference>
<dbReference type="SMART" id="SM00827">
    <property type="entry name" value="PKS_AT"/>
    <property type="match status" value="3"/>
</dbReference>
<dbReference type="EMBL" id="CP019724">
    <property type="protein sequence ID" value="AQS67525.1"/>
    <property type="molecule type" value="Genomic_DNA"/>
</dbReference>
<dbReference type="CDD" id="cd08952">
    <property type="entry name" value="KR_1_SDR_x"/>
    <property type="match status" value="2"/>
</dbReference>
<organism evidence="12 13">
    <name type="scientific">Streptomyces pactum</name>
    <dbReference type="NCBI Taxonomy" id="68249"/>
    <lineage>
        <taxon>Bacteria</taxon>
        <taxon>Bacillati</taxon>
        <taxon>Actinomycetota</taxon>
        <taxon>Actinomycetes</taxon>
        <taxon>Kitasatosporales</taxon>
        <taxon>Streptomycetaceae</taxon>
        <taxon>Streptomyces</taxon>
    </lineage>
</organism>
<dbReference type="GO" id="GO:0031177">
    <property type="term" value="F:phosphopantetheine binding"/>
    <property type="evidence" value="ECO:0007669"/>
    <property type="project" value="InterPro"/>
</dbReference>
<keyword evidence="7" id="KW-0511">Multifunctional enzyme</keyword>
<dbReference type="Gene3D" id="6.10.140.1830">
    <property type="match status" value="1"/>
</dbReference>
<dbReference type="Gene3D" id="3.40.50.720">
    <property type="entry name" value="NAD(P)-binding Rossmann-like Domain"/>
    <property type="match status" value="3"/>
</dbReference>
<dbReference type="Pfam" id="PF08659">
    <property type="entry name" value="KR"/>
    <property type="match status" value="3"/>
</dbReference>
<evidence type="ECO:0000256" key="3">
    <source>
        <dbReference type="ARBA" id="ARBA00022450"/>
    </source>
</evidence>
<dbReference type="NCBIfam" id="NF045894">
    <property type="entry name" value="PKS_plus_SDR"/>
    <property type="match status" value="1"/>
</dbReference>
<dbReference type="InterPro" id="IPR036736">
    <property type="entry name" value="ACP-like_sf"/>
</dbReference>
<dbReference type="Pfam" id="PF00109">
    <property type="entry name" value="ketoacyl-synt"/>
    <property type="match status" value="3"/>
</dbReference>
<keyword evidence="5" id="KW-0808">Transferase</keyword>
<dbReference type="InterPro" id="IPR016035">
    <property type="entry name" value="Acyl_Trfase/lysoPLipase"/>
</dbReference>
<dbReference type="Gene3D" id="1.10.1200.10">
    <property type="entry name" value="ACP-like"/>
    <property type="match status" value="3"/>
</dbReference>
<evidence type="ECO:0000256" key="9">
    <source>
        <dbReference type="SAM" id="MobiDB-lite"/>
    </source>
</evidence>
<dbReference type="Gene3D" id="3.40.366.10">
    <property type="entry name" value="Malonyl-Coenzyme A Acyl Carrier Protein, domain 2"/>
    <property type="match status" value="3"/>
</dbReference>
<dbReference type="InterPro" id="IPR016036">
    <property type="entry name" value="Malonyl_transacylase_ACP-bd"/>
</dbReference>
<dbReference type="InterPro" id="IPR009081">
    <property type="entry name" value="PP-bd_ACP"/>
</dbReference>
<dbReference type="PROSITE" id="PS52004">
    <property type="entry name" value="KS3_2"/>
    <property type="match status" value="3"/>
</dbReference>
<dbReference type="CDD" id="cd08956">
    <property type="entry name" value="KR_3_FAS_SDR_x"/>
    <property type="match status" value="1"/>
</dbReference>
<gene>
    <name evidence="12" type="ORF">B1H29_11775</name>
</gene>
<dbReference type="InterPro" id="IPR016039">
    <property type="entry name" value="Thiolase-like"/>
</dbReference>
<comment type="pathway">
    <text evidence="2">Antibiotic biosynthesis.</text>
</comment>
<dbReference type="InterPro" id="IPR032821">
    <property type="entry name" value="PKS_assoc"/>
</dbReference>
<feature type="domain" description="Carrier" evidence="10">
    <location>
        <begin position="2914"/>
        <end position="2989"/>
    </location>
</feature>
<dbReference type="CDD" id="cd00833">
    <property type="entry name" value="PKS"/>
    <property type="match status" value="3"/>
</dbReference>
<feature type="domain" description="Ketosynthase family 3 (KS3)" evidence="11">
    <location>
        <begin position="3009"/>
        <end position="3434"/>
    </location>
</feature>
<dbReference type="PANTHER" id="PTHR43775:SF51">
    <property type="entry name" value="INACTIVE PHENOLPHTHIOCEROL SYNTHESIS POLYKETIDE SYNTHASE TYPE I PKS1-RELATED"/>
    <property type="match status" value="1"/>
</dbReference>
<dbReference type="InterPro" id="IPR057326">
    <property type="entry name" value="KR_dom"/>
</dbReference>
<dbReference type="InterPro" id="IPR006162">
    <property type="entry name" value="Ppantetheine_attach_site"/>
</dbReference>
<evidence type="ECO:0000313" key="12">
    <source>
        <dbReference type="EMBL" id="AQS67525.1"/>
    </source>
</evidence>
<feature type="domain" description="Ketosynthase family 3 (KS3)" evidence="11">
    <location>
        <begin position="33"/>
        <end position="451"/>
    </location>
</feature>
<dbReference type="InterPro" id="IPR001227">
    <property type="entry name" value="Ac_transferase_dom_sf"/>
</dbReference>
<proteinExistence type="predicted"/>
<evidence type="ECO:0000256" key="5">
    <source>
        <dbReference type="ARBA" id="ARBA00022679"/>
    </source>
</evidence>
<dbReference type="Pfam" id="PF00550">
    <property type="entry name" value="PP-binding"/>
    <property type="match status" value="3"/>
</dbReference>
<feature type="compositionally biased region" description="Low complexity" evidence="9">
    <location>
        <begin position="3449"/>
        <end position="3465"/>
    </location>
</feature>
<dbReference type="PROSITE" id="PS50075">
    <property type="entry name" value="CARRIER"/>
    <property type="match status" value="3"/>
</dbReference>
<dbReference type="InterPro" id="IPR020806">
    <property type="entry name" value="PKS_PP-bd"/>
</dbReference>
<comment type="cofactor">
    <cofactor evidence="1">
        <name>pantetheine 4'-phosphate</name>
        <dbReference type="ChEBI" id="CHEBI:47942"/>
    </cofactor>
</comment>
<dbReference type="InterPro" id="IPR020841">
    <property type="entry name" value="PKS_Beta-ketoAc_synthase_dom"/>
</dbReference>
<sequence>MVSDDKLVDYLKRVTADLKRTRQRVHELESGGTEPIAVVAMGCRFPGGIATPEDLWELVHTGGDAVSAFPTDRGWPADRLGGNFRRAGGFLHDAGDFDAGLFGISPREALAMDPQQRLLLETAWETLERAGIDPTSVRGDDGGVFIGMADQKYGPRDDERLDEVRGLVLTGTTSSVASGRIAYTFGLRGPAITIDTACSSSLVAMHLAMRSLRAGECSFALVGGAAVMAEPTLFAEMAEQGGMAGDGRCKAFAATADGTGWGEGIGMLLLQPLSTAREQGLPVLATVRGTAVNQDGASNGLSAPNGPAQRRVIRKALDDARLGVGQIDAVEAHGTGTALGDPIEAQALLATYGQDRAGDEPLWLGSVKSNIGHTQAAAGMAGVIKMVQAMRHGLLPRTLHVDEPTPQVDWSAGAVRLLTEEREWPRTGRPRRAAVSSFGISGTNAHVVLELPAEAAGEPARAGAPAPDPSAGVPVPWLLAAADAETLRAQARRLHRFAGAPGALSTLDGALSLAASRARLDHRAVVFGADRDELLTALETLAEGGKTPRTVRGRTVPSGTLAFLFTGQGAQRIGMGRALHSAFPAFAAAFDAVCAELDGRLPRPLKSVLFAEPDTAEAALIEQTLYGQTAVFALEVALFRLLEEWGVRPGVLLGHSVGELAAAHAAGVWSLADACRVVAARARLMQDLPEGGAMLSVAAGEERIADVLGDLAGVDVAAVNGPAATVLSGPVATVEAAAGRLAGAGLRTKRLRVSHAFHSALMEPMLAEFEREISGVTFRQPELPVVSNLTGDRTGADELTSPAYWVRQVRDTVRFAEGVGRLADHGVTACLELGPDGVLTAMARDCLGDDARGTALVPTLQRDLDEPAAVLTALAELHVRGVDVDWTAMLAARGGRRTALPTYAFQRQRYWLPATPAAAVSRAPDEPADELLHPVGWVPATGLDAGARPEGTWLVVAWDDEDGRRVAEAFGPRTLLVTHDHEDPAGIGERLRVALPDDGPVSGVLALPAQGGAAAVAAQLTLHEALRDLGVRAPLWCATRAAVPVGGEDAPGAAQAPLWGLGRALDTGGGTVDLPRRLDARSLRLLAAVLADPAAADELAVRTAGVFTRRLHAARSAPRAPHQWRSGGTVLVTGDVAAATADLLRMLSGDGERPVVLARRPGTEAPSAAADVPCTSVEWDTAGPAPGTPSPVTAVVHLDNIQPSAPQDTAPSTVAAAVADRLRTVDRLTELFGEQDLDAFVLLSSVAGIWGGTDDIAHCVVHAALESAAERRTAAGLRGTCVGWGPWAGAGDGAAVPGLVPMPPERALAALRRVLDDDTAVCAIADVDWPVFHPVLTSRRPRPVVSALPEVRALLRPAPAAVLPRAGTEAADLEHTLRDLVLTEAAAVLGHASRDTVDPLRPFRDAGFESLTAVRFRDRIAAETGLSLSATLVFDHPTPEAVVAHLLAELTGEAPGEAEQVRVGAHHDDPVVIVGMACRYPGGVQAPEGLWDLVHSGRDGVGDFPADRGWDLPALRRAAPQLALRAGFLSDAAAFDAAFFGVSPREALAMDPQQRLLLEASWQAVEDAGIDPASLRGSRTGVFAGVAGSDYAAALAGSPEAEGYLMTGTATSVVSGRIAYTLGLHGPALTVDTACSSSLVALHTAIGALEKGECDLALAGGVAVISTPAAFVDFGKQDGLAADGRCKAFAAGADGTNWAEGVGVLLVERLSDARRNGHRVLAVVRGSAVNSDGASNGLAAPNGGAQQRVIRQALADAGLAASDVDALEAHGTGTALGDPIEAQAVLATYGRDRPAEQPLWLGSLKSNIGHSAAAAGVGGIIKMVQAMRHGILPPTLHVDEPTPEVDWSSGAVELLTEAREWPGTGRPRRAAVSSFGVSGTNAHVILEQGPDAALPHDLPATREDGAPGTVRPGSRAVPWLLSGRAPQALRDQAARLAAHVADRDLTAEATGHALFASRSAFEYRAVVLDDGTGDFLAGLDALAAGEPCASVVSGAPRPTGRGPVFVFPGQGSQWAGMAGELLDTSTVFATRWAECERALAPYVDVPLTEALRDGTALDRVDVVQPLLFAVMVSLAEVWRSYGVRPAAVVGHSQGEIAAACVAGALSLDDAARVVALRARALGALAGAGGMVSVALPPEEAEAWLPRWDGRISVAAVNGPASVVVSGEPADLDALMEYARARDVRVRRIEVDYASHSAQVARIEDEVLRLLEPVRPRASEIPFFSTVTAQWQDTTVLDAAYWYRNLREPVLFAPAVGALVDQGHTVFVEVSPHPVLTSGLLEAAEHEDADLTVTGTLRRGEGGLARMHTSLAELWVRGTPVDWSPAFGPAPSRPVPLPTYAFQRSRYWPEPRPAAADPVYDTFWRAVDEADLPVLTRTLGVTDDQPLREVLPALSAWRRGRTEQAVIDGWRYRVTWKRLPDAATAELPGTWLLVTPEGAAGDPAVTAVLNAVREAAGSTVTVAVGGGDEPTALAATLREALADAGAAGTDVAGVATLTGVDVSPHPESPVVPLGTALTVTLLQALHTAGIEAPLWCLTRGAVAAGEDDDRPGSPLQSALWALGRIAAVESPGTWGGLVDLPDTLDETAVGRLLAVLAGRDDEDQVALRASGAYGRRLERARPTATPGSGWHPRGTVLVTGGTGALGGRVARWLAREGAEHIVLTSRRGPRAPGADDLVAELTGLGARATVLACDLSVPAEANALVDRIRSDGDRIGAVIHTAGAGGLGPLLDASLADMELAMAGKVAGIDNLERALDDEQPDVVVYFSSISASWGAGEHGVYAAANAVLDARAEARHAAGAHTVSVAWAPWGGGGMIDDPAVADMLNRMGVPLVDPDLAISGLATILAEGEESLLLVDVDWGRFIPQFTLRRPSRLFDELPEARADEAGTGPAPADALSPLGRRLSGLSGAKRATALRDLVREHVAAVLGHGDPAAVDAGRALKDLGFDSLTAVELRDRLSTVAGMRLPATLVFDHPTIAELADFLARGLEPEAAQPAAAPATVVRVDQDEPIAVVSMACRYPGDVASAEDLWQAVRDERDMITPFPVDRGWPLHRIVNGDPDTPGTSYVDHGGFLHDAGDFDPGFFGISPREAQAMDPQHRLLLETSWEVLERAGIPPRSLRGSRTGVYVGLTDQTYGTRLRGSADGMEGFLVSAASSVASGRISYSLGLQGPALTVDTACSSSLVALHTAAQALRGGECDLAIAGGATVMPDPTSFVAFSRQRGLAANGRCKPFAGAADGFSLGEGAGVLLLERLSDARRLGHPVLALVRGSAVNQDGASNGITAPNGPSQERVIRQALTNAALPPSAVDVVEAHGTGTTLGDPIEAQALLATYGQDRPAGRPLWLGSVKSNIGHTQAAAGMAGVIKMVQAMRHGLMPRTLHVDEPSPHVDWSTGAVELLVEARRWPRGDEPRRAGVSAFGISGTNAHVVLEEAAEPHHDDTGTDGSAGAPDTGAPDTGAPDTAAPARCVPLVLSARTQGALRDQASRLTALLDRGEHEVTDLAYSLATTRGVLDRAAVLVAADRDELGRSLADLAASGAAEERAGGGLAFLFTGQGAQRTGMGRGLYEAYPEFAAAFDAVCAELDRHLPRPLRTVLWAGPGTDEATLIDQTLYTQTGLFAVEVALFRLLEHWGVRPDALLGHSVGELAAAHVAGVWSAADAARVVAARARLMQELPEGGAMLSVAAAEDEVAAVLGDTFAEVAVAAVNGPASLVLSGTGEAVTAAGARLAEAGLRTKRLTVSHAFHSPLMEPMLAAYERELAQVSFAEPTLPVVSDLTGEVAGAELCDPAYWVRQVREAVRFADGVRTLLDEGATTFLELGPDGVLTAMAQESAGERAVGIAAQRRDRDQVRTLLTALGRLHVRTERVDWTAFFHGTGARRVELPTYAFQHRRYWLDAPTGGDEALEGAGLTGTGHPLLKASVTLPGTGGSLFSGTLPAPADGRPLSDGDVLDLMLWAGGSLGCHRIAELEVTGPVPHAPLAPLHLVVAAPDEDGNRDCTLHVGPADGPVAEGAWTRIARGVLGGDAPRPGPGPDTATGTAAWPPTDAEPVGADLVWRRGEDELFAELALTERDAADADRFGLHPELLTEVLELIAELAGRPVRLTGVTRYAAGATELRVHLTRSAPDAVTVLLTDADASPVLSVEHVQVGTGGPAAARPDTHTAPDALYRPVWTPVDDLAPAPEERWAVVGSAADGLAKALAAEGAEAAAHPDPASLGDAAGRGDGPGLVVLPVETEPGTPVESARRTVHRTLALVGELLADTRLTGARLVLVTRTAVSTGDGTAVDPAQAAVRGLLLSAQAEHPDRFVLADLGDREEDADPLAAAVGTALAADEPQFAIRDGRLLVPRLARVTEPPQDPAAEAPEHGTVLVTGATGGIGTEVVRHLAAEHGVRRLLLLSRKGPDDPRAAELGRELAACGAEATFRACDIADRAALEAALAGVPAEHPVTAVVHIAGVVDDGVLTTLTPERIDTVMRPKAEAAHHLHELTAGLGLSHFVLFSSGVGVFGGAGQANYAAANAFLDALAHGRRAAGLPATSLAWGLWETDSGMSARLSDVDRRRMAQAGVLALTPRQGLALFDRAWASGAAALVPMGLDTRVLRKKAADGTLPAPFRSLVRAPLRRAAAGTGRASGQSFAQRLAEQSESGRRQLLLELIQRQVATVLDYVADAPLDARRSFRELGFDSLTAVELRNGLVAETGVQLSAALVFDYPTATALAEHLESKLLGSVAGAPQSVHTQLDHLEAALAAPPPDTADREQIAARLRALATAWSTPPDDGAAAGDVTSKLDSATDEELFDFINAELGED</sequence>
<dbReference type="InterPro" id="IPR041618">
    <property type="entry name" value="PKS_DE"/>
</dbReference>
<dbReference type="Pfam" id="PF02801">
    <property type="entry name" value="Ketoacyl-synt_C"/>
    <property type="match status" value="3"/>
</dbReference>
<keyword evidence="6" id="KW-0045">Antibiotic biosynthesis</keyword>
<dbReference type="GO" id="GO:0004312">
    <property type="term" value="F:fatty acid synthase activity"/>
    <property type="evidence" value="ECO:0007669"/>
    <property type="project" value="TreeGrafter"/>
</dbReference>
<accession>A0A1S6J722</accession>
<dbReference type="SUPFAM" id="SSF52151">
    <property type="entry name" value="FabD/lysophospholipase-like"/>
    <property type="match status" value="3"/>
</dbReference>
<dbReference type="InterPro" id="IPR014043">
    <property type="entry name" value="Acyl_transferase_dom"/>
</dbReference>
<evidence type="ECO:0000313" key="13">
    <source>
        <dbReference type="Proteomes" id="UP000189443"/>
    </source>
</evidence>
<dbReference type="Gene3D" id="3.40.47.10">
    <property type="match status" value="3"/>
</dbReference>
<dbReference type="Pfam" id="PF18369">
    <property type="entry name" value="PKS_DE"/>
    <property type="match status" value="1"/>
</dbReference>
<dbReference type="Proteomes" id="UP000189443">
    <property type="component" value="Chromosome"/>
</dbReference>
<dbReference type="InterPro" id="IPR050091">
    <property type="entry name" value="PKS_NRPS_Biosynth_Enz"/>
</dbReference>
<keyword evidence="3" id="KW-0596">Phosphopantetheine</keyword>
<feature type="domain" description="Ketosynthase family 3 (KS3)" evidence="11">
    <location>
        <begin position="1468"/>
        <end position="1888"/>
    </location>
</feature>
<reference evidence="12 13" key="1">
    <citation type="submission" date="2017-02" db="EMBL/GenBank/DDBJ databases">
        <title>Streptomyces pactum ACT12 Genome sequencing and assembly.</title>
        <authorList>
            <person name="Xue Q."/>
            <person name="Yan X."/>
            <person name="Jia L."/>
            <person name="Yan H."/>
        </authorList>
    </citation>
    <scope>NUCLEOTIDE SEQUENCE [LARGE SCALE GENOMIC DNA]</scope>
    <source>
        <strain evidence="12 13">ACT12</strain>
    </source>
</reference>
<evidence type="ECO:0000259" key="11">
    <source>
        <dbReference type="PROSITE" id="PS52004"/>
    </source>
</evidence>
<evidence type="ECO:0000256" key="2">
    <source>
        <dbReference type="ARBA" id="ARBA00004792"/>
    </source>
</evidence>
<dbReference type="InterPro" id="IPR020807">
    <property type="entry name" value="PKS_DH"/>
</dbReference>
<dbReference type="SUPFAM" id="SSF55048">
    <property type="entry name" value="Probable ACP-binding domain of malonyl-CoA ACP transacylase"/>
    <property type="match status" value="3"/>
</dbReference>
<dbReference type="InterPro" id="IPR018201">
    <property type="entry name" value="Ketoacyl_synth_AS"/>
</dbReference>
<protein>
    <submittedName>
        <fullName evidence="12">Type I polyketide synthase</fullName>
    </submittedName>
</protein>
<dbReference type="Pfam" id="PF00698">
    <property type="entry name" value="Acyl_transf_1"/>
    <property type="match status" value="3"/>
</dbReference>
<keyword evidence="8" id="KW-0012">Acyltransferase</keyword>
<evidence type="ECO:0000256" key="1">
    <source>
        <dbReference type="ARBA" id="ARBA00001957"/>
    </source>
</evidence>
<dbReference type="FunFam" id="3.40.47.10:FF:000019">
    <property type="entry name" value="Polyketide synthase type I"/>
    <property type="match status" value="3"/>
</dbReference>
<dbReference type="SMART" id="SM00823">
    <property type="entry name" value="PKS_PP"/>
    <property type="match status" value="3"/>
</dbReference>
<feature type="domain" description="Carrier" evidence="10">
    <location>
        <begin position="1375"/>
        <end position="1450"/>
    </location>
</feature>
<dbReference type="InterPro" id="IPR015083">
    <property type="entry name" value="NorB/c/GfsB-D-like_docking"/>
</dbReference>
<dbReference type="SMART" id="SM00825">
    <property type="entry name" value="PKS_KS"/>
    <property type="match status" value="3"/>
</dbReference>
<dbReference type="SMART" id="SM01294">
    <property type="entry name" value="PKS_PP_betabranch"/>
    <property type="match status" value="3"/>
</dbReference>
<dbReference type="Pfam" id="PF16197">
    <property type="entry name" value="KAsynt_C_assoc"/>
    <property type="match status" value="3"/>
</dbReference>
<dbReference type="InterPro" id="IPR013968">
    <property type="entry name" value="PKS_KR"/>
</dbReference>
<dbReference type="OrthoDB" id="9778690at2"/>
<dbReference type="PROSITE" id="PS00606">
    <property type="entry name" value="KS3_1"/>
    <property type="match status" value="3"/>
</dbReference>
<keyword evidence="4" id="KW-0597">Phosphoprotein</keyword>
<feature type="region of interest" description="Disordered" evidence="9">
    <location>
        <begin position="3437"/>
        <end position="3465"/>
    </location>
</feature>
<dbReference type="SUPFAM" id="SSF47336">
    <property type="entry name" value="ACP-like"/>
    <property type="match status" value="3"/>
</dbReference>
<dbReference type="GO" id="GO:0006633">
    <property type="term" value="P:fatty acid biosynthetic process"/>
    <property type="evidence" value="ECO:0007669"/>
    <property type="project" value="InterPro"/>
</dbReference>
<dbReference type="PROSITE" id="PS00012">
    <property type="entry name" value="PHOSPHOPANTETHEINE"/>
    <property type="match status" value="2"/>
</dbReference>
<evidence type="ECO:0000256" key="6">
    <source>
        <dbReference type="ARBA" id="ARBA00023194"/>
    </source>
</evidence>
<dbReference type="SMART" id="SM00826">
    <property type="entry name" value="PKS_DH"/>
    <property type="match status" value="1"/>
</dbReference>
<feature type="region of interest" description="Disordered" evidence="9">
    <location>
        <begin position="4027"/>
        <end position="4050"/>
    </location>
</feature>
<dbReference type="SUPFAM" id="SSF51735">
    <property type="entry name" value="NAD(P)-binding Rossmann-fold domains"/>
    <property type="match status" value="6"/>
</dbReference>
<feature type="domain" description="Carrier" evidence="10">
    <location>
        <begin position="4654"/>
        <end position="4729"/>
    </location>
</feature>
<evidence type="ECO:0000256" key="7">
    <source>
        <dbReference type="ARBA" id="ARBA00023268"/>
    </source>
</evidence>
<dbReference type="SUPFAM" id="SSF53901">
    <property type="entry name" value="Thiolase-like"/>
    <property type="match status" value="3"/>
</dbReference>
<dbReference type="InterPro" id="IPR014031">
    <property type="entry name" value="Ketoacyl_synth_C"/>
</dbReference>
<dbReference type="FunFam" id="3.40.366.10:FF:000002">
    <property type="entry name" value="Probable polyketide synthase 2"/>
    <property type="match status" value="2"/>
</dbReference>
<dbReference type="InterPro" id="IPR036291">
    <property type="entry name" value="NAD(P)-bd_dom_sf"/>
</dbReference>
<dbReference type="PANTHER" id="PTHR43775">
    <property type="entry name" value="FATTY ACID SYNTHASE"/>
    <property type="match status" value="1"/>
</dbReference>
<feature type="compositionally biased region" description="Low complexity" evidence="9">
    <location>
        <begin position="4036"/>
        <end position="4050"/>
    </location>
</feature>
<dbReference type="GO" id="GO:0004315">
    <property type="term" value="F:3-oxoacyl-[acyl-carrier-protein] synthase activity"/>
    <property type="evidence" value="ECO:0007669"/>
    <property type="project" value="InterPro"/>
</dbReference>
<evidence type="ECO:0000256" key="4">
    <source>
        <dbReference type="ARBA" id="ARBA00022553"/>
    </source>
</evidence>
<dbReference type="RefSeq" id="WP_055417836.1">
    <property type="nucleotide sequence ID" value="NZ_CP019724.1"/>
</dbReference>
<dbReference type="FunFam" id="1.10.1200.10:FF:000007">
    <property type="entry name" value="Probable polyketide synthase pks17"/>
    <property type="match status" value="2"/>
</dbReference>